<dbReference type="InParanoid" id="Q3Z7J9"/>
<sequence>MTQIMELMEKRAKAWEAAKAFLNTHSQNGGMVSAEDAATYDKMEKEVTDLTHDIERLQRQEQIDKMMSAPTSAPLTGKPGAKDEPEDKPGIASKAYRSAFWNNIRKRNYYDVQNVLEVGTDANGGYLVPDEYEKQLIDALQEENFFRSLATVIQTQSGTHTIPVVASHGTAAWMDENGLYPESDDTFDQISLSAYKLGTAIKVSEELMNDSVFDLEKYISTEFARRIGAAEEEAFLIGDGNKKPEGVFTKVAATTGATTEINNATVSFDDIMDVFHSLRSVYRNKAIWILNDTTIKALRKIKDNNGNYIWQPSVVAGQPDTILNRPYKTSIYAPELAAGNTAILFGDFSFYWIADRQGRSFKRLSELYAANGQIGFLASERVDGKLILPEAVKGLSVKAASSSRG</sequence>
<dbReference type="EMBL" id="CP000027">
    <property type="protein sequence ID" value="AAW39664.1"/>
    <property type="molecule type" value="Genomic_DNA"/>
</dbReference>
<evidence type="ECO:0000256" key="1">
    <source>
        <dbReference type="ARBA" id="ARBA00004328"/>
    </source>
</evidence>
<feature type="domain" description="Phage capsid-like C-terminal" evidence="3">
    <location>
        <begin position="124"/>
        <end position="395"/>
    </location>
</feature>
<dbReference type="Proteomes" id="UP000008289">
    <property type="component" value="Chromosome"/>
</dbReference>
<evidence type="ECO:0000313" key="5">
    <source>
        <dbReference type="Proteomes" id="UP000008289"/>
    </source>
</evidence>
<keyword evidence="5" id="KW-1185">Reference proteome</keyword>
<evidence type="ECO:0000256" key="2">
    <source>
        <dbReference type="SAM" id="MobiDB-lite"/>
    </source>
</evidence>
<dbReference type="KEGG" id="det:DET1085"/>
<accession>Q3Z7J9</accession>
<dbReference type="Pfam" id="PF05065">
    <property type="entry name" value="Phage_capsid"/>
    <property type="match status" value="1"/>
</dbReference>
<name>Q3Z7J9_DEHM1</name>
<gene>
    <name evidence="4" type="ordered locus">DET1085</name>
</gene>
<protein>
    <submittedName>
        <fullName evidence="4">Major capsid protein, HK97 family</fullName>
    </submittedName>
</protein>
<reference evidence="4 5" key="1">
    <citation type="journal article" date="2005" name="Science">
        <title>Genome sequence of the PCE-dechlorinating bacterium Dehalococcoides ethenogenes.</title>
        <authorList>
            <person name="Seshadri R."/>
            <person name="Adrian L."/>
            <person name="Fouts D.E."/>
            <person name="Eisen J.A."/>
            <person name="Phillippy A.M."/>
            <person name="Methe B.A."/>
            <person name="Ward N.L."/>
            <person name="Nelson W.C."/>
            <person name="Deboy R.T."/>
            <person name="Khouri H.M."/>
            <person name="Kolonay J.F."/>
            <person name="Dodson R.J."/>
            <person name="Daugherty S.C."/>
            <person name="Brinkac L.M."/>
            <person name="Sullivan S.A."/>
            <person name="Madupu R."/>
            <person name="Nelson K.E."/>
            <person name="Kang K.H."/>
            <person name="Impraim M."/>
            <person name="Tran K."/>
            <person name="Robinson J.M."/>
            <person name="Forberger H.A."/>
            <person name="Fraser C.M."/>
            <person name="Zinder S.H."/>
            <person name="Heidelberg J.F."/>
        </authorList>
    </citation>
    <scope>NUCLEOTIDE SEQUENCE [LARGE SCALE GENOMIC DNA]</scope>
    <source>
        <strain evidence="5">ATCC BAA-2266 / KCTC 15142 / 195</strain>
    </source>
</reference>
<dbReference type="InterPro" id="IPR054612">
    <property type="entry name" value="Phage_capsid-like_C"/>
</dbReference>
<dbReference type="eggNOG" id="COG4653">
    <property type="taxonomic scope" value="Bacteria"/>
</dbReference>
<organism evidence="4 5">
    <name type="scientific">Dehalococcoides mccartyi (strain ATCC BAA-2266 / KCTC 15142 / 195)</name>
    <name type="common">Dehalococcoides ethenogenes (strain 195)</name>
    <dbReference type="NCBI Taxonomy" id="243164"/>
    <lineage>
        <taxon>Bacteria</taxon>
        <taxon>Bacillati</taxon>
        <taxon>Chloroflexota</taxon>
        <taxon>Dehalococcoidia</taxon>
        <taxon>Dehalococcoidales</taxon>
        <taxon>Dehalococcoidaceae</taxon>
        <taxon>Dehalococcoides</taxon>
    </lineage>
</organism>
<evidence type="ECO:0000259" key="3">
    <source>
        <dbReference type="Pfam" id="PF05065"/>
    </source>
</evidence>
<dbReference type="HOGENOM" id="CLU_041417_4_0_0"/>
<comment type="subcellular location">
    <subcellularLocation>
        <location evidence="1">Virion</location>
    </subcellularLocation>
</comment>
<dbReference type="Gene3D" id="3.30.2320.10">
    <property type="entry name" value="hypothetical protein PF0899 domain"/>
    <property type="match status" value="1"/>
</dbReference>
<dbReference type="STRING" id="243164.DET1085"/>
<dbReference type="Gene3D" id="3.30.2400.10">
    <property type="entry name" value="Major capsid protein gp5"/>
    <property type="match status" value="1"/>
</dbReference>
<dbReference type="NCBIfam" id="TIGR01554">
    <property type="entry name" value="major_cap_HK97"/>
    <property type="match status" value="1"/>
</dbReference>
<evidence type="ECO:0000313" key="4">
    <source>
        <dbReference type="EMBL" id="AAW39664.1"/>
    </source>
</evidence>
<dbReference type="SUPFAM" id="SSF56563">
    <property type="entry name" value="Major capsid protein gp5"/>
    <property type="match status" value="1"/>
</dbReference>
<feature type="compositionally biased region" description="Basic and acidic residues" evidence="2">
    <location>
        <begin position="80"/>
        <end position="89"/>
    </location>
</feature>
<dbReference type="PATRIC" id="fig|243164.10.peg.1022"/>
<proteinExistence type="predicted"/>
<dbReference type="AlphaFoldDB" id="Q3Z7J9"/>
<dbReference type="InterPro" id="IPR024455">
    <property type="entry name" value="Phage_capsid"/>
</dbReference>
<dbReference type="GeneID" id="3229626"/>
<feature type="region of interest" description="Disordered" evidence="2">
    <location>
        <begin position="66"/>
        <end position="89"/>
    </location>
</feature>
<dbReference type="RefSeq" id="WP_010936779.1">
    <property type="nucleotide sequence ID" value="NC_002936.3"/>
</dbReference>